<keyword evidence="8" id="KW-1185">Reference proteome</keyword>
<accession>A0A1G6CQY9</accession>
<feature type="domain" description="RNA polymerase sigma factor 70 region 4 type 2" evidence="6">
    <location>
        <begin position="16"/>
        <end position="51"/>
    </location>
</feature>
<organism evidence="7 8">
    <name type="scientific">Bauldia litoralis</name>
    <dbReference type="NCBI Taxonomy" id="665467"/>
    <lineage>
        <taxon>Bacteria</taxon>
        <taxon>Pseudomonadati</taxon>
        <taxon>Pseudomonadota</taxon>
        <taxon>Alphaproteobacteria</taxon>
        <taxon>Hyphomicrobiales</taxon>
        <taxon>Kaistiaceae</taxon>
        <taxon>Bauldia</taxon>
    </lineage>
</organism>
<dbReference type="GO" id="GO:0006352">
    <property type="term" value="P:DNA-templated transcription initiation"/>
    <property type="evidence" value="ECO:0007669"/>
    <property type="project" value="InterPro"/>
</dbReference>
<evidence type="ECO:0000259" key="6">
    <source>
        <dbReference type="Pfam" id="PF08281"/>
    </source>
</evidence>
<dbReference type="InterPro" id="IPR051054">
    <property type="entry name" value="SorC_transcr_regulators"/>
</dbReference>
<evidence type="ECO:0000256" key="3">
    <source>
        <dbReference type="ARBA" id="ARBA00023125"/>
    </source>
</evidence>
<keyword evidence="2" id="KW-0805">Transcription regulation</keyword>
<feature type="domain" description="Sugar-binding" evidence="5">
    <location>
        <begin position="62"/>
        <end position="317"/>
    </location>
</feature>
<dbReference type="GO" id="GO:0003677">
    <property type="term" value="F:DNA binding"/>
    <property type="evidence" value="ECO:0007669"/>
    <property type="project" value="UniProtKB-KW"/>
</dbReference>
<dbReference type="STRING" id="665467.SAMN02982931_02632"/>
<evidence type="ECO:0000256" key="4">
    <source>
        <dbReference type="ARBA" id="ARBA00023163"/>
    </source>
</evidence>
<dbReference type="GO" id="GO:0030246">
    <property type="term" value="F:carbohydrate binding"/>
    <property type="evidence" value="ECO:0007669"/>
    <property type="project" value="InterPro"/>
</dbReference>
<dbReference type="Proteomes" id="UP000199071">
    <property type="component" value="Unassembled WGS sequence"/>
</dbReference>
<name>A0A1G6CQY9_9HYPH</name>
<dbReference type="InterPro" id="IPR037171">
    <property type="entry name" value="NagB/RpiA_transferase-like"/>
</dbReference>
<gene>
    <name evidence="7" type="ORF">SAMN02982931_02632</name>
</gene>
<dbReference type="InterPro" id="IPR013249">
    <property type="entry name" value="RNA_pol_sigma70_r4_t2"/>
</dbReference>
<dbReference type="GO" id="GO:0016987">
    <property type="term" value="F:sigma factor activity"/>
    <property type="evidence" value="ECO:0007669"/>
    <property type="project" value="InterPro"/>
</dbReference>
<evidence type="ECO:0000313" key="8">
    <source>
        <dbReference type="Proteomes" id="UP000199071"/>
    </source>
</evidence>
<evidence type="ECO:0000313" key="7">
    <source>
        <dbReference type="EMBL" id="SDB35303.1"/>
    </source>
</evidence>
<comment type="similarity">
    <text evidence="1">Belongs to the SorC transcriptional regulatory family.</text>
</comment>
<evidence type="ECO:0000256" key="2">
    <source>
        <dbReference type="ARBA" id="ARBA00023015"/>
    </source>
</evidence>
<dbReference type="RefSeq" id="WP_090876904.1">
    <property type="nucleotide sequence ID" value="NZ_FMXQ01000005.1"/>
</dbReference>
<dbReference type="PANTHER" id="PTHR34294:SF1">
    <property type="entry name" value="TRANSCRIPTIONAL REGULATOR LSRR"/>
    <property type="match status" value="1"/>
</dbReference>
<proteinExistence type="inferred from homology"/>
<protein>
    <submittedName>
        <fullName evidence="7">DNA-binding transcriptional regulator LsrR, DeoR family</fullName>
    </submittedName>
</protein>
<dbReference type="EMBL" id="FMXQ01000005">
    <property type="protein sequence ID" value="SDB35303.1"/>
    <property type="molecule type" value="Genomic_DNA"/>
</dbReference>
<keyword evidence="3 7" id="KW-0238">DNA-binding</keyword>
<dbReference type="AlphaFoldDB" id="A0A1G6CQY9"/>
<dbReference type="Pfam" id="PF04198">
    <property type="entry name" value="Sugar-bind"/>
    <property type="match status" value="1"/>
</dbReference>
<evidence type="ECO:0000256" key="1">
    <source>
        <dbReference type="ARBA" id="ARBA00010466"/>
    </source>
</evidence>
<sequence>MSIAGIDSESLRLMARVLTLHYIEGKLQSEVATELGLSSAKVNRLIKRGRELGMVHITINSPFQPLFELERKLSMRWDLRYCSVVAAVTGNAETTLNQVGKQAGEMLVDSIRDGDTIAISGGKALGAVIDNLSVDRAYDVNVAPMTGGVQGQHYTDVNHIATRLADKLGGRATLIHAPLHADTPAERDLLMSVRAVRDVMDVSRKAAVAVVGIGSVVGPNATYYVAQPLPESERIKLVERGVRGEFLGHLINGDGSLAKTELNSRLVALPPQEAMSIPIRIGVASGEEKVGPIMAALNGGYINALVVDDHTAETVLESEVRVA</sequence>
<dbReference type="Gene3D" id="1.10.10.60">
    <property type="entry name" value="Homeodomain-like"/>
    <property type="match status" value="1"/>
</dbReference>
<dbReference type="Pfam" id="PF08281">
    <property type="entry name" value="Sigma70_r4_2"/>
    <property type="match status" value="1"/>
</dbReference>
<dbReference type="InterPro" id="IPR007324">
    <property type="entry name" value="Sugar-bd_dom_put"/>
</dbReference>
<dbReference type="PANTHER" id="PTHR34294">
    <property type="entry name" value="TRANSCRIPTIONAL REGULATOR-RELATED"/>
    <property type="match status" value="1"/>
</dbReference>
<dbReference type="OrthoDB" id="8339232at2"/>
<reference evidence="7 8" key="1">
    <citation type="submission" date="2016-10" db="EMBL/GenBank/DDBJ databases">
        <authorList>
            <person name="de Groot N.N."/>
        </authorList>
    </citation>
    <scope>NUCLEOTIDE SEQUENCE [LARGE SCALE GENOMIC DNA]</scope>
    <source>
        <strain evidence="7 8">ATCC 35022</strain>
    </source>
</reference>
<keyword evidence="4" id="KW-0804">Transcription</keyword>
<dbReference type="SUPFAM" id="SSF100950">
    <property type="entry name" value="NagB/RpiA/CoA transferase-like"/>
    <property type="match status" value="1"/>
</dbReference>
<evidence type="ECO:0000259" key="5">
    <source>
        <dbReference type="Pfam" id="PF04198"/>
    </source>
</evidence>
<dbReference type="Gene3D" id="3.40.50.1360">
    <property type="match status" value="1"/>
</dbReference>